<protein>
    <submittedName>
        <fullName evidence="2">Uncharacterized protein</fullName>
    </submittedName>
</protein>
<name>A0A8T8JGR2_9CAUD</name>
<evidence type="ECO:0000256" key="1">
    <source>
        <dbReference type="SAM" id="Coils"/>
    </source>
</evidence>
<dbReference type="Proteomes" id="UP000680794">
    <property type="component" value="Segment"/>
</dbReference>
<evidence type="ECO:0000313" key="3">
    <source>
        <dbReference type="Proteomes" id="UP000680794"/>
    </source>
</evidence>
<dbReference type="EMBL" id="MW748993">
    <property type="protein sequence ID" value="QUE30229.1"/>
    <property type="molecule type" value="Genomic_DNA"/>
</dbReference>
<sequence>MSIELNKESVEQAGGDERAACNLWIAEQHLCQGSDISLFKLERNGALVSLHELLRDAYQAGQDRAALAQPSPAQAEQAEAERPEVVARVVHSNPVVLGQCGPLNANDELMTVAQHAASVARWAEMFNRVEQQRDAALAEVERLRESKGDPVGSLEKCMKVMYERDEHAKRLEAALARVAELEKELAMACDAAAKGDAARHAAGGMEMEIQELREKVTELQKELRSRWTYASTQATNCAGCGEYKHTPLRVDWMGGYVCLTCIDKKLEELHDDQAQHSVPEGWYYDAPSQVEAVIIDIRGMWGEDDCPTYEDVAAALRRLLAAAPGKEAV</sequence>
<keyword evidence="1" id="KW-0175">Coiled coil</keyword>
<feature type="coiled-coil region" evidence="1">
    <location>
        <begin position="126"/>
        <end position="222"/>
    </location>
</feature>
<dbReference type="RefSeq" id="YP_010773509.1">
    <property type="nucleotide sequence ID" value="NC_074664.1"/>
</dbReference>
<accession>A0A8T8JGR2</accession>
<dbReference type="GeneID" id="80397789"/>
<dbReference type="KEGG" id="vg:80397789"/>
<evidence type="ECO:0000313" key="2">
    <source>
        <dbReference type="EMBL" id="QUE30229.1"/>
    </source>
</evidence>
<proteinExistence type="predicted"/>
<keyword evidence="3" id="KW-1185">Reference proteome</keyword>
<reference evidence="2" key="1">
    <citation type="submission" date="2021-03" db="EMBL/GenBank/DDBJ databases">
        <authorList>
            <person name="Tong Y."/>
            <person name="Li F."/>
            <person name="Tian F."/>
            <person name="Li J."/>
        </authorList>
    </citation>
    <scope>NUCLEOTIDE SEQUENCE</scope>
</reference>
<organism evidence="2 3">
    <name type="scientific">Pseudomonas phage BUCT566</name>
    <dbReference type="NCBI Taxonomy" id="2829367"/>
    <lineage>
        <taxon>Viruses</taxon>
        <taxon>Duplodnaviria</taxon>
        <taxon>Heunggongvirae</taxon>
        <taxon>Uroviricota</taxon>
        <taxon>Caudoviricetes</taxon>
        <taxon>Lishizhenvirus</taxon>
        <taxon>Lishizhenvirus BUCT566</taxon>
    </lineage>
</organism>